<keyword evidence="4" id="KW-1185">Reference proteome</keyword>
<gene>
    <name evidence="3" type="ORF">DY000_02018482</name>
</gene>
<reference evidence="3 4" key="1">
    <citation type="journal article" date="2020" name="BMC Genomics">
        <title>Intraspecific diversification of the crop wild relative Brassica cretica Lam. using demographic model selection.</title>
        <authorList>
            <person name="Kioukis A."/>
            <person name="Michalopoulou V.A."/>
            <person name="Briers L."/>
            <person name="Pirintsos S."/>
            <person name="Studholme D.J."/>
            <person name="Pavlidis P."/>
            <person name="Sarris P.F."/>
        </authorList>
    </citation>
    <scope>NUCLEOTIDE SEQUENCE [LARGE SCALE GENOMIC DNA]</scope>
    <source>
        <strain evidence="4">cv. PFS-1207/04</strain>
    </source>
</reference>
<proteinExistence type="inferred from homology"/>
<dbReference type="Proteomes" id="UP000266723">
    <property type="component" value="Unassembled WGS sequence"/>
</dbReference>
<dbReference type="Gene3D" id="2.40.70.10">
    <property type="entry name" value="Acid Proteases"/>
    <property type="match status" value="1"/>
</dbReference>
<comment type="similarity">
    <text evidence="1">Belongs to the peptidase A1 family.</text>
</comment>
<dbReference type="InterPro" id="IPR021109">
    <property type="entry name" value="Peptidase_aspartic_dom_sf"/>
</dbReference>
<evidence type="ECO:0000313" key="4">
    <source>
        <dbReference type="Proteomes" id="UP000266723"/>
    </source>
</evidence>
<organism evidence="3 4">
    <name type="scientific">Brassica cretica</name>
    <name type="common">Mustard</name>
    <dbReference type="NCBI Taxonomy" id="69181"/>
    <lineage>
        <taxon>Eukaryota</taxon>
        <taxon>Viridiplantae</taxon>
        <taxon>Streptophyta</taxon>
        <taxon>Embryophyta</taxon>
        <taxon>Tracheophyta</taxon>
        <taxon>Spermatophyta</taxon>
        <taxon>Magnoliopsida</taxon>
        <taxon>eudicotyledons</taxon>
        <taxon>Gunneridae</taxon>
        <taxon>Pentapetalae</taxon>
        <taxon>rosids</taxon>
        <taxon>malvids</taxon>
        <taxon>Brassicales</taxon>
        <taxon>Brassicaceae</taxon>
        <taxon>Brassiceae</taxon>
        <taxon>Brassica</taxon>
    </lineage>
</organism>
<dbReference type="InterPro" id="IPR032861">
    <property type="entry name" value="TAXi_N"/>
</dbReference>
<comment type="caution">
    <text evidence="3">The sequence shown here is derived from an EMBL/GenBank/DDBJ whole genome shotgun (WGS) entry which is preliminary data.</text>
</comment>
<evidence type="ECO:0000259" key="2">
    <source>
        <dbReference type="Pfam" id="PF14543"/>
    </source>
</evidence>
<accession>A0ABQ7D824</accession>
<dbReference type="Pfam" id="PF14543">
    <property type="entry name" value="TAXi_N"/>
    <property type="match status" value="1"/>
</dbReference>
<feature type="domain" description="Xylanase inhibitor N-terminal" evidence="2">
    <location>
        <begin position="4"/>
        <end position="83"/>
    </location>
</feature>
<protein>
    <recommendedName>
        <fullName evidence="2">Xylanase inhibitor N-terminal domain-containing protein</fullName>
    </recommendedName>
</protein>
<dbReference type="SUPFAM" id="SSF50630">
    <property type="entry name" value="Acid proteases"/>
    <property type="match status" value="1"/>
</dbReference>
<dbReference type="EMBL" id="QGKV02000759">
    <property type="protein sequence ID" value="KAF3567737.1"/>
    <property type="molecule type" value="Genomic_DNA"/>
</dbReference>
<name>A0ABQ7D824_BRACR</name>
<sequence>MSCPVNLLLDLGTILTWHNCRKIRLLSSLHVVSCKSSTCKSIPGNGCDVKNTCLYTQPRPLGKNTAVATGRVVQDNATIFTTQIGKPISISPSRHFTFS</sequence>
<evidence type="ECO:0000256" key="1">
    <source>
        <dbReference type="ARBA" id="ARBA00007447"/>
    </source>
</evidence>
<evidence type="ECO:0000313" key="3">
    <source>
        <dbReference type="EMBL" id="KAF3567737.1"/>
    </source>
</evidence>